<dbReference type="GO" id="GO:0045892">
    <property type="term" value="P:negative regulation of DNA-templated transcription"/>
    <property type="evidence" value="ECO:0007669"/>
    <property type="project" value="TreeGrafter"/>
</dbReference>
<dbReference type="PRINTS" id="PR00035">
    <property type="entry name" value="HTHGNTR"/>
</dbReference>
<dbReference type="PANTHER" id="PTHR44846:SF1">
    <property type="entry name" value="MANNOSYL-D-GLYCERATE TRANSPORT_METABOLISM SYSTEM REPRESSOR MNGR-RELATED"/>
    <property type="match status" value="1"/>
</dbReference>
<dbReference type="InterPro" id="IPR050679">
    <property type="entry name" value="Bact_HTH_transcr_reg"/>
</dbReference>
<dbReference type="GO" id="GO:0003700">
    <property type="term" value="F:DNA-binding transcription factor activity"/>
    <property type="evidence" value="ECO:0007669"/>
    <property type="project" value="InterPro"/>
</dbReference>
<comment type="caution">
    <text evidence="5">The sequence shown here is derived from an EMBL/GenBank/DDBJ whole genome shotgun (WGS) entry which is preliminary data.</text>
</comment>
<dbReference type="Pfam" id="PF07702">
    <property type="entry name" value="UTRA"/>
    <property type="match status" value="1"/>
</dbReference>
<dbReference type="AlphaFoldDB" id="A0A644X3I9"/>
<keyword evidence="3" id="KW-0804">Transcription</keyword>
<dbReference type="InterPro" id="IPR036388">
    <property type="entry name" value="WH-like_DNA-bd_sf"/>
</dbReference>
<dbReference type="SMART" id="SM00345">
    <property type="entry name" value="HTH_GNTR"/>
    <property type="match status" value="1"/>
</dbReference>
<keyword evidence="2" id="KW-0238">DNA-binding</keyword>
<dbReference type="EMBL" id="VSSQ01001498">
    <property type="protein sequence ID" value="MPM08863.1"/>
    <property type="molecule type" value="Genomic_DNA"/>
</dbReference>
<feature type="domain" description="HTH gntR-type" evidence="4">
    <location>
        <begin position="9"/>
        <end position="77"/>
    </location>
</feature>
<keyword evidence="1" id="KW-0805">Transcription regulation</keyword>
<name>A0A644X3I9_9ZZZZ</name>
<organism evidence="5">
    <name type="scientific">bioreactor metagenome</name>
    <dbReference type="NCBI Taxonomy" id="1076179"/>
    <lineage>
        <taxon>unclassified sequences</taxon>
        <taxon>metagenomes</taxon>
        <taxon>ecological metagenomes</taxon>
    </lineage>
</organism>
<dbReference type="InterPro" id="IPR000524">
    <property type="entry name" value="Tscrpt_reg_HTH_GntR"/>
</dbReference>
<dbReference type="InterPro" id="IPR036390">
    <property type="entry name" value="WH_DNA-bd_sf"/>
</dbReference>
<dbReference type="PANTHER" id="PTHR44846">
    <property type="entry name" value="MANNOSYL-D-GLYCERATE TRANSPORT/METABOLISM SYSTEM REPRESSOR MNGR-RELATED"/>
    <property type="match status" value="1"/>
</dbReference>
<evidence type="ECO:0000256" key="3">
    <source>
        <dbReference type="ARBA" id="ARBA00023163"/>
    </source>
</evidence>
<gene>
    <name evidence="5" type="primary">dasR_1</name>
    <name evidence="5" type="ORF">SDC9_55179</name>
</gene>
<dbReference type="InterPro" id="IPR011663">
    <property type="entry name" value="UTRA"/>
</dbReference>
<evidence type="ECO:0000259" key="4">
    <source>
        <dbReference type="PROSITE" id="PS50949"/>
    </source>
</evidence>
<accession>A0A644X3I9</accession>
<dbReference type="SUPFAM" id="SSF64288">
    <property type="entry name" value="Chorismate lyase-like"/>
    <property type="match status" value="1"/>
</dbReference>
<evidence type="ECO:0000313" key="5">
    <source>
        <dbReference type="EMBL" id="MPM08863.1"/>
    </source>
</evidence>
<dbReference type="FunFam" id="1.10.10.10:FF:000079">
    <property type="entry name" value="GntR family transcriptional regulator"/>
    <property type="match status" value="1"/>
</dbReference>
<dbReference type="PROSITE" id="PS50949">
    <property type="entry name" value="HTH_GNTR"/>
    <property type="match status" value="1"/>
</dbReference>
<proteinExistence type="predicted"/>
<dbReference type="SUPFAM" id="SSF46785">
    <property type="entry name" value="Winged helix' DNA-binding domain"/>
    <property type="match status" value="1"/>
</dbReference>
<dbReference type="CDD" id="cd07377">
    <property type="entry name" value="WHTH_GntR"/>
    <property type="match status" value="1"/>
</dbReference>
<dbReference type="GO" id="GO:0003677">
    <property type="term" value="F:DNA binding"/>
    <property type="evidence" value="ECO:0007669"/>
    <property type="project" value="UniProtKB-KW"/>
</dbReference>
<dbReference type="Gene3D" id="3.40.1410.10">
    <property type="entry name" value="Chorismate lyase-like"/>
    <property type="match status" value="1"/>
</dbReference>
<dbReference type="Pfam" id="PF00392">
    <property type="entry name" value="GntR"/>
    <property type="match status" value="1"/>
</dbReference>
<dbReference type="Gene3D" id="1.10.10.10">
    <property type="entry name" value="Winged helix-like DNA-binding domain superfamily/Winged helix DNA-binding domain"/>
    <property type="match status" value="1"/>
</dbReference>
<sequence length="239" mass="26815">MNALSKNDQPLFKQIIASINEGIESGAYARGSAIPSEPELCRVFDTTRMTVRRAIDALVNEGKLYRVQGKGTFVSHIELQKTYQKHGFTSNMISLGIHPSSKVLSMGVCDPDDAVKASLEVEPGEPLFCLKRIRMADLEPIAIERVWISLKRFPKLPDYDYSETSLYEVLRVEYGLEAGYSRQKLNAIMVEGEDAQILFGAKKGVAMRMRNVDYDKNLRPIAAADSIYHGTKYTFDIVI</sequence>
<evidence type="ECO:0000256" key="2">
    <source>
        <dbReference type="ARBA" id="ARBA00023125"/>
    </source>
</evidence>
<reference evidence="5" key="1">
    <citation type="submission" date="2019-08" db="EMBL/GenBank/DDBJ databases">
        <authorList>
            <person name="Kucharzyk K."/>
            <person name="Murdoch R.W."/>
            <person name="Higgins S."/>
            <person name="Loffler F."/>
        </authorList>
    </citation>
    <scope>NUCLEOTIDE SEQUENCE</scope>
</reference>
<dbReference type="SMART" id="SM00866">
    <property type="entry name" value="UTRA"/>
    <property type="match status" value="1"/>
</dbReference>
<protein>
    <submittedName>
        <fullName evidence="5">HTH-type transcriptional repressor DasR</fullName>
    </submittedName>
</protein>
<dbReference type="InterPro" id="IPR028978">
    <property type="entry name" value="Chorismate_lyase_/UTRA_dom_sf"/>
</dbReference>
<evidence type="ECO:0000256" key="1">
    <source>
        <dbReference type="ARBA" id="ARBA00023015"/>
    </source>
</evidence>